<keyword evidence="1" id="KW-0812">Transmembrane</keyword>
<protein>
    <submittedName>
        <fullName evidence="2">Uncharacterized protein</fullName>
    </submittedName>
</protein>
<reference evidence="2" key="1">
    <citation type="journal article" date="2020" name="Nature">
        <title>Giant virus diversity and host interactions through global metagenomics.</title>
        <authorList>
            <person name="Schulz F."/>
            <person name="Roux S."/>
            <person name="Paez-Espino D."/>
            <person name="Jungbluth S."/>
            <person name="Walsh D.A."/>
            <person name="Denef V.J."/>
            <person name="McMahon K.D."/>
            <person name="Konstantinidis K.T."/>
            <person name="Eloe-Fadrosh E.A."/>
            <person name="Kyrpides N.C."/>
            <person name="Woyke T."/>
        </authorList>
    </citation>
    <scope>NUCLEOTIDE SEQUENCE</scope>
    <source>
        <strain evidence="2">GVMAG-M-3300009163-63</strain>
    </source>
</reference>
<feature type="transmembrane region" description="Helical" evidence="1">
    <location>
        <begin position="46"/>
        <end position="64"/>
    </location>
</feature>
<feature type="transmembrane region" description="Helical" evidence="1">
    <location>
        <begin position="76"/>
        <end position="95"/>
    </location>
</feature>
<keyword evidence="1" id="KW-0472">Membrane</keyword>
<feature type="transmembrane region" description="Helical" evidence="1">
    <location>
        <begin position="6"/>
        <end position="26"/>
    </location>
</feature>
<organism evidence="2">
    <name type="scientific">viral metagenome</name>
    <dbReference type="NCBI Taxonomy" id="1070528"/>
    <lineage>
        <taxon>unclassified sequences</taxon>
        <taxon>metagenomes</taxon>
        <taxon>organismal metagenomes</taxon>
    </lineage>
</organism>
<feature type="transmembrane region" description="Helical" evidence="1">
    <location>
        <begin position="107"/>
        <end position="130"/>
    </location>
</feature>
<name>A0A6C0F1Q7_9ZZZZ</name>
<feature type="transmembrane region" description="Helical" evidence="1">
    <location>
        <begin position="136"/>
        <end position="158"/>
    </location>
</feature>
<evidence type="ECO:0000256" key="1">
    <source>
        <dbReference type="SAM" id="Phobius"/>
    </source>
</evidence>
<dbReference type="EMBL" id="MN739000">
    <property type="protein sequence ID" value="QHT34469.1"/>
    <property type="molecule type" value="Genomic_DNA"/>
</dbReference>
<accession>A0A6C0F1Q7</accession>
<keyword evidence="1" id="KW-1133">Transmembrane helix</keyword>
<evidence type="ECO:0000313" key="2">
    <source>
        <dbReference type="EMBL" id="QHT34469.1"/>
    </source>
</evidence>
<dbReference type="AlphaFoldDB" id="A0A6C0F1Q7"/>
<proteinExistence type="predicted"/>
<sequence length="186" mass="21433">MDNLVNILNVLFLVLIFLLGGVNKIINFENTTKFLEDKVNSIKLDFIFYASVFLVILFFYFNIYNNNNTLTENNKNYLFSLISFSLCFILFLAYFNNKQFKYIHLFYNCVIIGVITLLILSSLIILYSLFSGKYKPYAYVATTGLAVFTAMTILIFHFPTNKSEVISFTKNLSIIGGLMVLSNQFI</sequence>